<organism evidence="1 2">
    <name type="scientific">Clostridium carboxidivorans P7</name>
    <dbReference type="NCBI Taxonomy" id="536227"/>
    <lineage>
        <taxon>Bacteria</taxon>
        <taxon>Bacillati</taxon>
        <taxon>Bacillota</taxon>
        <taxon>Clostridia</taxon>
        <taxon>Eubacteriales</taxon>
        <taxon>Clostridiaceae</taxon>
        <taxon>Clostridium</taxon>
    </lineage>
</organism>
<evidence type="ECO:0000313" key="1">
    <source>
        <dbReference type="EMBL" id="EET84235.1"/>
    </source>
</evidence>
<protein>
    <recommendedName>
        <fullName evidence="3">Integrase SAM-like N-terminal domain-containing protein</fullName>
    </recommendedName>
</protein>
<dbReference type="Proteomes" id="UP000004198">
    <property type="component" value="Unassembled WGS sequence"/>
</dbReference>
<gene>
    <name evidence="1" type="ORF">CcarbDRAFT_5312</name>
</gene>
<reference evidence="1 2" key="1">
    <citation type="submission" date="2009-06" db="EMBL/GenBank/DDBJ databases">
        <title>The draft genome of Clostridium carboxidivorans P7.</title>
        <authorList>
            <consortium name="US DOE Joint Genome Institute (JGI-PGF)"/>
            <person name="Lucas S."/>
            <person name="Copeland A."/>
            <person name="Lapidus A."/>
            <person name="Glavina del Rio T."/>
            <person name="Tice H."/>
            <person name="Bruce D."/>
            <person name="Goodwin L."/>
            <person name="Pitluck S."/>
            <person name="Larimer F."/>
            <person name="Land M.L."/>
            <person name="Hauser L."/>
            <person name="Hemme C.L."/>
        </authorList>
    </citation>
    <scope>NUCLEOTIDE SEQUENCE [LARGE SCALE GENOMIC DNA]</scope>
    <source>
        <strain evidence="1 2">P7</strain>
    </source>
</reference>
<dbReference type="EMBL" id="ACVI01000192">
    <property type="protein sequence ID" value="EET84235.1"/>
    <property type="molecule type" value="Genomic_DNA"/>
</dbReference>
<dbReference type="AlphaFoldDB" id="C6Q2P4"/>
<comment type="caution">
    <text evidence="1">The sequence shown here is derived from an EMBL/GenBank/DDBJ whole genome shotgun (WGS) entry which is preliminary data.</text>
</comment>
<evidence type="ECO:0000313" key="2">
    <source>
        <dbReference type="Proteomes" id="UP000004198"/>
    </source>
</evidence>
<proteinExistence type="predicted"/>
<evidence type="ECO:0008006" key="3">
    <source>
        <dbReference type="Google" id="ProtNLM"/>
    </source>
</evidence>
<name>C6Q2P4_9CLOT</name>
<accession>C6Q2P4</accession>
<keyword evidence="2" id="KW-1185">Reference proteome</keyword>
<sequence length="50" mass="6471">MKNFYKYNNYLLKQNMKDSSIYLYIYYLRKFLKWYEEVIKTPFKRLEKTL</sequence>